<sequence>MTDSATLARALPSIAYAGNPLDRADAVRSDPARLAAVQAAPGARLLVLDGLAPEFGADGGLTWAPLATAGEGAELVFLGLDADGQGCFAAVDPALGGSTAPAAPNLRALLDAMPAQDLAIYGGARSLVDWHARHRFCARCGHATRGAKGGWQRSCTNPACGAEHFPRVDPVTIMLVEHEGRLLLGRQPRFPAGRYSALAGFVEPGETVEEAVAREVLEEAGVRVHSVRYVASQPWPYPSSLMIACHALTDEPIIAIDHNELEDARWFTRAEVAAALEGRPDAPFGAPTHTAVARHLLEWWMVARG</sequence>
<dbReference type="Pfam" id="PF09296">
    <property type="entry name" value="NUDIX-like"/>
    <property type="match status" value="1"/>
</dbReference>
<dbReference type="Gene3D" id="3.90.79.10">
    <property type="entry name" value="Nucleoside Triphosphate Pyrophosphohydrolase"/>
    <property type="match status" value="1"/>
</dbReference>
<evidence type="ECO:0000259" key="11">
    <source>
        <dbReference type="PROSITE" id="PS51462"/>
    </source>
</evidence>
<dbReference type="PROSITE" id="PS00893">
    <property type="entry name" value="NUDIX_BOX"/>
    <property type="match status" value="1"/>
</dbReference>
<dbReference type="Pfam" id="PF00293">
    <property type="entry name" value="NUDIX"/>
    <property type="match status" value="1"/>
</dbReference>
<name>A0ABV7V6L1_9SPHN</name>
<evidence type="ECO:0000256" key="10">
    <source>
        <dbReference type="RuleBase" id="RU003476"/>
    </source>
</evidence>
<dbReference type="EC" id="3.6.1.22" evidence="4"/>
<evidence type="ECO:0000256" key="7">
    <source>
        <dbReference type="ARBA" id="ARBA00022842"/>
    </source>
</evidence>
<keyword evidence="8" id="KW-0520">NAD</keyword>
<organism evidence="12 13">
    <name type="scientific">Novosphingobium pokkalii</name>
    <dbReference type="NCBI Taxonomy" id="1770194"/>
    <lineage>
        <taxon>Bacteria</taxon>
        <taxon>Pseudomonadati</taxon>
        <taxon>Pseudomonadota</taxon>
        <taxon>Alphaproteobacteria</taxon>
        <taxon>Sphingomonadales</taxon>
        <taxon>Sphingomonadaceae</taxon>
        <taxon>Novosphingobium</taxon>
    </lineage>
</organism>
<proteinExistence type="inferred from homology"/>
<evidence type="ECO:0000256" key="9">
    <source>
        <dbReference type="ARBA" id="ARBA00023679"/>
    </source>
</evidence>
<keyword evidence="5" id="KW-0479">Metal-binding</keyword>
<feature type="domain" description="Nudix hydrolase" evidence="11">
    <location>
        <begin position="166"/>
        <end position="290"/>
    </location>
</feature>
<comment type="similarity">
    <text evidence="3">Belongs to the Nudix hydrolase family. NudC subfamily.</text>
</comment>
<dbReference type="InterPro" id="IPR015375">
    <property type="entry name" value="NADH_PPase-like_N"/>
</dbReference>
<dbReference type="PRINTS" id="PR00502">
    <property type="entry name" value="NUDIXFAMILY"/>
</dbReference>
<comment type="cofactor">
    <cofactor evidence="1">
        <name>Mg(2+)</name>
        <dbReference type="ChEBI" id="CHEBI:18420"/>
    </cofactor>
</comment>
<dbReference type="RefSeq" id="WP_191323428.1">
    <property type="nucleotide sequence ID" value="NZ_BMZP01000004.1"/>
</dbReference>
<evidence type="ECO:0000256" key="4">
    <source>
        <dbReference type="ARBA" id="ARBA00012381"/>
    </source>
</evidence>
<keyword evidence="13" id="KW-1185">Reference proteome</keyword>
<keyword evidence="7" id="KW-0460">Magnesium</keyword>
<dbReference type="InterPro" id="IPR015797">
    <property type="entry name" value="NUDIX_hydrolase-like_dom_sf"/>
</dbReference>
<dbReference type="Gene3D" id="3.90.79.20">
    <property type="match status" value="1"/>
</dbReference>
<comment type="cofactor">
    <cofactor evidence="2">
        <name>Zn(2+)</name>
        <dbReference type="ChEBI" id="CHEBI:29105"/>
    </cofactor>
</comment>
<reference evidence="13" key="1">
    <citation type="journal article" date="2019" name="Int. J. Syst. Evol. Microbiol.">
        <title>The Global Catalogue of Microorganisms (GCM) 10K type strain sequencing project: providing services to taxonomists for standard genome sequencing and annotation.</title>
        <authorList>
            <consortium name="The Broad Institute Genomics Platform"/>
            <consortium name="The Broad Institute Genome Sequencing Center for Infectious Disease"/>
            <person name="Wu L."/>
            <person name="Ma J."/>
        </authorList>
    </citation>
    <scope>NUCLEOTIDE SEQUENCE [LARGE SCALE GENOMIC DNA]</scope>
    <source>
        <strain evidence="13">KCTC 42224</strain>
    </source>
</reference>
<evidence type="ECO:0000313" key="13">
    <source>
        <dbReference type="Proteomes" id="UP001595683"/>
    </source>
</evidence>
<dbReference type="CDD" id="cd03429">
    <property type="entry name" value="NUDIX_NADH_pyrophosphatase_Nudt13"/>
    <property type="match status" value="1"/>
</dbReference>
<dbReference type="InterPro" id="IPR015376">
    <property type="entry name" value="Znr_NADH_PPase"/>
</dbReference>
<dbReference type="InterPro" id="IPR050241">
    <property type="entry name" value="NAD-cap_RNA_hydrolase_NudC"/>
</dbReference>
<protein>
    <recommendedName>
        <fullName evidence="4">NAD(+) diphosphatase</fullName>
        <ecNumber evidence="4">3.6.1.22</ecNumber>
    </recommendedName>
</protein>
<evidence type="ECO:0000256" key="3">
    <source>
        <dbReference type="ARBA" id="ARBA00009595"/>
    </source>
</evidence>
<dbReference type="PANTHER" id="PTHR42904:SF6">
    <property type="entry name" value="NAD-CAPPED RNA HYDROLASE NUDT12"/>
    <property type="match status" value="1"/>
</dbReference>
<dbReference type="GO" id="GO:0016787">
    <property type="term" value="F:hydrolase activity"/>
    <property type="evidence" value="ECO:0007669"/>
    <property type="project" value="UniProtKB-KW"/>
</dbReference>
<dbReference type="InterPro" id="IPR020084">
    <property type="entry name" value="NUDIX_hydrolase_CS"/>
</dbReference>
<keyword evidence="6 10" id="KW-0378">Hydrolase</keyword>
<dbReference type="EMBL" id="JBHRYE010000022">
    <property type="protein sequence ID" value="MFC3672622.1"/>
    <property type="molecule type" value="Genomic_DNA"/>
</dbReference>
<accession>A0ABV7V6L1</accession>
<evidence type="ECO:0000256" key="6">
    <source>
        <dbReference type="ARBA" id="ARBA00022801"/>
    </source>
</evidence>
<comment type="caution">
    <text evidence="12">The sequence shown here is derived from an EMBL/GenBank/DDBJ whole genome shotgun (WGS) entry which is preliminary data.</text>
</comment>
<evidence type="ECO:0000256" key="1">
    <source>
        <dbReference type="ARBA" id="ARBA00001946"/>
    </source>
</evidence>
<gene>
    <name evidence="12" type="primary">nudC</name>
    <name evidence="12" type="ORF">ACFOOT_14460</name>
</gene>
<evidence type="ECO:0000256" key="2">
    <source>
        <dbReference type="ARBA" id="ARBA00001947"/>
    </source>
</evidence>
<dbReference type="PANTHER" id="PTHR42904">
    <property type="entry name" value="NUDIX HYDROLASE, NUDC SUBFAMILY"/>
    <property type="match status" value="1"/>
</dbReference>
<dbReference type="SUPFAM" id="SSF55811">
    <property type="entry name" value="Nudix"/>
    <property type="match status" value="1"/>
</dbReference>
<dbReference type="InterPro" id="IPR020476">
    <property type="entry name" value="Nudix_hydrolase"/>
</dbReference>
<dbReference type="PROSITE" id="PS51462">
    <property type="entry name" value="NUDIX"/>
    <property type="match status" value="1"/>
</dbReference>
<dbReference type="InterPro" id="IPR000086">
    <property type="entry name" value="NUDIX_hydrolase_dom"/>
</dbReference>
<comment type="catalytic activity">
    <reaction evidence="9">
        <text>a 5'-end NAD(+)-phospho-ribonucleoside in mRNA + H2O = a 5'-end phospho-adenosine-phospho-ribonucleoside in mRNA + beta-nicotinamide D-ribonucleotide + 2 H(+)</text>
        <dbReference type="Rhea" id="RHEA:60876"/>
        <dbReference type="Rhea" id="RHEA-COMP:15698"/>
        <dbReference type="Rhea" id="RHEA-COMP:15719"/>
        <dbReference type="ChEBI" id="CHEBI:14649"/>
        <dbReference type="ChEBI" id="CHEBI:15377"/>
        <dbReference type="ChEBI" id="CHEBI:15378"/>
        <dbReference type="ChEBI" id="CHEBI:144029"/>
        <dbReference type="ChEBI" id="CHEBI:144051"/>
    </reaction>
    <physiologicalReaction direction="left-to-right" evidence="9">
        <dbReference type="Rhea" id="RHEA:60877"/>
    </physiologicalReaction>
</comment>
<dbReference type="NCBIfam" id="NF001299">
    <property type="entry name" value="PRK00241.1"/>
    <property type="match status" value="1"/>
</dbReference>
<evidence type="ECO:0000256" key="8">
    <source>
        <dbReference type="ARBA" id="ARBA00023027"/>
    </source>
</evidence>
<evidence type="ECO:0000256" key="5">
    <source>
        <dbReference type="ARBA" id="ARBA00022723"/>
    </source>
</evidence>
<dbReference type="Pfam" id="PF09297">
    <property type="entry name" value="Zn_ribbon_NUD"/>
    <property type="match status" value="1"/>
</dbReference>
<evidence type="ECO:0000313" key="12">
    <source>
        <dbReference type="EMBL" id="MFC3672622.1"/>
    </source>
</evidence>
<dbReference type="InterPro" id="IPR049734">
    <property type="entry name" value="NudC-like_C"/>
</dbReference>
<dbReference type="Proteomes" id="UP001595683">
    <property type="component" value="Unassembled WGS sequence"/>
</dbReference>